<protein>
    <submittedName>
        <fullName evidence="1">Uncharacterized protein</fullName>
    </submittedName>
</protein>
<reference evidence="1" key="1">
    <citation type="submission" date="2020-09" db="EMBL/GenBank/DDBJ databases">
        <title>Genome-Enabled Discovery of Anthraquinone Biosynthesis in Senna tora.</title>
        <authorList>
            <person name="Kang S.-H."/>
            <person name="Pandey R.P."/>
            <person name="Lee C.-M."/>
            <person name="Sim J.-S."/>
            <person name="Jeong J.-T."/>
            <person name="Choi B.-S."/>
            <person name="Jung M."/>
            <person name="Ginzburg D."/>
            <person name="Zhao K."/>
            <person name="Won S.Y."/>
            <person name="Oh T.-J."/>
            <person name="Yu Y."/>
            <person name="Kim N.-H."/>
            <person name="Lee O.R."/>
            <person name="Lee T.-H."/>
            <person name="Bashyal P."/>
            <person name="Kim T.-S."/>
            <person name="Lee W.-H."/>
            <person name="Kawkins C."/>
            <person name="Kim C.-K."/>
            <person name="Kim J.S."/>
            <person name="Ahn B.O."/>
            <person name="Rhee S.Y."/>
            <person name="Sohng J.K."/>
        </authorList>
    </citation>
    <scope>NUCLEOTIDE SEQUENCE</scope>
    <source>
        <tissue evidence="1">Leaf</tissue>
    </source>
</reference>
<gene>
    <name evidence="1" type="ORF">G2W53_013810</name>
</gene>
<evidence type="ECO:0000313" key="2">
    <source>
        <dbReference type="Proteomes" id="UP000634136"/>
    </source>
</evidence>
<evidence type="ECO:0000313" key="1">
    <source>
        <dbReference type="EMBL" id="KAF7831477.1"/>
    </source>
</evidence>
<dbReference type="AlphaFoldDB" id="A0A834U154"/>
<dbReference type="EMBL" id="JAAIUW010000005">
    <property type="protein sequence ID" value="KAF7831477.1"/>
    <property type="molecule type" value="Genomic_DNA"/>
</dbReference>
<organism evidence="1 2">
    <name type="scientific">Senna tora</name>
    <dbReference type="NCBI Taxonomy" id="362788"/>
    <lineage>
        <taxon>Eukaryota</taxon>
        <taxon>Viridiplantae</taxon>
        <taxon>Streptophyta</taxon>
        <taxon>Embryophyta</taxon>
        <taxon>Tracheophyta</taxon>
        <taxon>Spermatophyta</taxon>
        <taxon>Magnoliopsida</taxon>
        <taxon>eudicotyledons</taxon>
        <taxon>Gunneridae</taxon>
        <taxon>Pentapetalae</taxon>
        <taxon>rosids</taxon>
        <taxon>fabids</taxon>
        <taxon>Fabales</taxon>
        <taxon>Fabaceae</taxon>
        <taxon>Caesalpinioideae</taxon>
        <taxon>Cassia clade</taxon>
        <taxon>Senna</taxon>
    </lineage>
</organism>
<dbReference type="Proteomes" id="UP000634136">
    <property type="component" value="Unassembled WGS sequence"/>
</dbReference>
<keyword evidence="2" id="KW-1185">Reference proteome</keyword>
<comment type="caution">
    <text evidence="1">The sequence shown here is derived from an EMBL/GenBank/DDBJ whole genome shotgun (WGS) entry which is preliminary data.</text>
</comment>
<name>A0A834U154_9FABA</name>
<proteinExistence type="predicted"/>
<accession>A0A834U154</accession>
<sequence>MMSATEMRGHSTKIAAKYINYFRIQPCQENTQEKNGRRSCGVAETESGGSGWVKCKLLAETLLLSSEFSLLCSFQRKWRNASSLPLRFPPSLLSKAFSSLGEWKWHEISFDLPADINQHLTATPCCSNLNIRDSLGWKSQTDGSFDLKFGYTLAISNASDLTIKDYRWIWNLNCHTRLAKDVSLAMYVECSSLQGNLGMPQNSYISW</sequence>